<dbReference type="CDD" id="cd00829">
    <property type="entry name" value="SCP-x_thiolase"/>
    <property type="match status" value="1"/>
</dbReference>
<dbReference type="AlphaFoldDB" id="A0A258CVV0"/>
<evidence type="ECO:0000313" key="2">
    <source>
        <dbReference type="EMBL" id="OYW99192.1"/>
    </source>
</evidence>
<sequence>MSFSDKAAIVGIGETEYVRGSERTAVDLMLEAARKAIADAGLKASQIDGMVPPPIYTTSEELAANLGVDVLRYASTVHMGGASPTTALQNAATAVAAGVADNVLVVLGWNGYSALRPKQGRPPQRAMNMNTLTRTIQGFYMPYGVTMPAQMYSWIAMRHKHLYGVPDEAMGEVALACRAHAQLNPRAVTYGQPLDMDAYLGARWISEPFRLYDCCLETDGACAVVVTSAERARDMPHRPVLIAGAAEGHPYPADDIPSRPDMLKIGLSYAAPRAFEMAGVTARDMDFLQVYDCFTYVVLLQLEALGFSGPGGIYDFVKDGQIQLGGRYPLNTHGGLLSEAHVWGLNHVLEAVRQLRGDAGARQVPGARIGLVTGWGDLGDGSLAILRT</sequence>
<dbReference type="SUPFAM" id="SSF53901">
    <property type="entry name" value="Thiolase-like"/>
    <property type="match status" value="2"/>
</dbReference>
<accession>A0A258CVV0</accession>
<dbReference type="InterPro" id="IPR055140">
    <property type="entry name" value="Thiolase_C_2"/>
</dbReference>
<gene>
    <name evidence="2" type="ORF">B7Z12_18525</name>
</gene>
<dbReference type="PANTHER" id="PTHR42870">
    <property type="entry name" value="ACETYL-COA C-ACETYLTRANSFERASE"/>
    <property type="match status" value="1"/>
</dbReference>
<name>A0A258CVV0_CAUVI</name>
<dbReference type="EMBL" id="NCDQ01000424">
    <property type="protein sequence ID" value="OYW99192.1"/>
    <property type="molecule type" value="Genomic_DNA"/>
</dbReference>
<dbReference type="InterPro" id="IPR002155">
    <property type="entry name" value="Thiolase"/>
</dbReference>
<dbReference type="InterPro" id="IPR016039">
    <property type="entry name" value="Thiolase-like"/>
</dbReference>
<organism evidence="2 3">
    <name type="scientific">Caulobacter vibrioides</name>
    <name type="common">Caulobacter crescentus</name>
    <dbReference type="NCBI Taxonomy" id="155892"/>
    <lineage>
        <taxon>Bacteria</taxon>
        <taxon>Pseudomonadati</taxon>
        <taxon>Pseudomonadota</taxon>
        <taxon>Alphaproteobacteria</taxon>
        <taxon>Caulobacterales</taxon>
        <taxon>Caulobacteraceae</taxon>
        <taxon>Caulobacter</taxon>
    </lineage>
</organism>
<dbReference type="Pfam" id="PF22691">
    <property type="entry name" value="Thiolase_C_1"/>
    <property type="match status" value="1"/>
</dbReference>
<feature type="domain" description="Thiolase C-terminal" evidence="1">
    <location>
        <begin position="256"/>
        <end position="379"/>
    </location>
</feature>
<protein>
    <submittedName>
        <fullName evidence="2">Transporter</fullName>
    </submittedName>
</protein>
<evidence type="ECO:0000259" key="1">
    <source>
        <dbReference type="Pfam" id="PF22691"/>
    </source>
</evidence>
<dbReference type="PANTHER" id="PTHR42870:SF1">
    <property type="entry name" value="NON-SPECIFIC LIPID-TRANSFER PROTEIN-LIKE 2"/>
    <property type="match status" value="1"/>
</dbReference>
<proteinExistence type="predicted"/>
<dbReference type="Gene3D" id="3.40.47.10">
    <property type="match status" value="1"/>
</dbReference>
<evidence type="ECO:0000313" key="3">
    <source>
        <dbReference type="Proteomes" id="UP000215616"/>
    </source>
</evidence>
<dbReference type="PIRSF" id="PIRSF000429">
    <property type="entry name" value="Ac-CoA_Ac_transf"/>
    <property type="match status" value="1"/>
</dbReference>
<reference evidence="2 3" key="1">
    <citation type="submission" date="2017-03" db="EMBL/GenBank/DDBJ databases">
        <title>Lifting the veil on microbial sulfur biogeochemistry in mining wastewaters.</title>
        <authorList>
            <person name="Kantor R.S."/>
            <person name="Colenbrander Nelson T."/>
            <person name="Marshall S."/>
            <person name="Bennett D."/>
            <person name="Apte S."/>
            <person name="Camacho D."/>
            <person name="Thomas B.C."/>
            <person name="Warren L.A."/>
            <person name="Banfield J.F."/>
        </authorList>
    </citation>
    <scope>NUCLEOTIDE SEQUENCE [LARGE SCALE GENOMIC DNA]</scope>
    <source>
        <strain evidence="2">32-67-7</strain>
    </source>
</reference>
<dbReference type="Proteomes" id="UP000215616">
    <property type="component" value="Unassembled WGS sequence"/>
</dbReference>
<dbReference type="GO" id="GO:0003988">
    <property type="term" value="F:acetyl-CoA C-acyltransferase activity"/>
    <property type="evidence" value="ECO:0007669"/>
    <property type="project" value="UniProtKB-ARBA"/>
</dbReference>
<comment type="caution">
    <text evidence="2">The sequence shown here is derived from an EMBL/GenBank/DDBJ whole genome shotgun (WGS) entry which is preliminary data.</text>
</comment>